<reference evidence="2" key="1">
    <citation type="submission" date="2023-06" db="EMBL/GenBank/DDBJ databases">
        <authorList>
            <consortium name="Lawrence Berkeley National Laboratory"/>
            <person name="Ahrendt S."/>
            <person name="Sahu N."/>
            <person name="Indic B."/>
            <person name="Wong-Bajracharya J."/>
            <person name="Merenyi Z."/>
            <person name="Ke H.-M."/>
            <person name="Monk M."/>
            <person name="Kocsube S."/>
            <person name="Drula E."/>
            <person name="Lipzen A."/>
            <person name="Balint B."/>
            <person name="Henrissat B."/>
            <person name="Andreopoulos B."/>
            <person name="Martin F.M."/>
            <person name="Harder C.B."/>
            <person name="Rigling D."/>
            <person name="Ford K.L."/>
            <person name="Foster G.D."/>
            <person name="Pangilinan J."/>
            <person name="Papanicolaou A."/>
            <person name="Barry K."/>
            <person name="LaButti K."/>
            <person name="Viragh M."/>
            <person name="Koriabine M."/>
            <person name="Yan M."/>
            <person name="Riley R."/>
            <person name="Champramary S."/>
            <person name="Plett K.L."/>
            <person name="Tsai I.J."/>
            <person name="Slot J."/>
            <person name="Sipos G."/>
            <person name="Plett J."/>
            <person name="Nagy L.G."/>
            <person name="Grigoriev I.V."/>
        </authorList>
    </citation>
    <scope>NUCLEOTIDE SEQUENCE</scope>
    <source>
        <strain evidence="2">CCBAS 213</strain>
    </source>
</reference>
<comment type="caution">
    <text evidence="2">The sequence shown here is derived from an EMBL/GenBank/DDBJ whole genome shotgun (WGS) entry which is preliminary data.</text>
</comment>
<feature type="region of interest" description="Disordered" evidence="1">
    <location>
        <begin position="1"/>
        <end position="34"/>
    </location>
</feature>
<evidence type="ECO:0000256" key="1">
    <source>
        <dbReference type="SAM" id="MobiDB-lite"/>
    </source>
</evidence>
<dbReference type="Proteomes" id="UP001175211">
    <property type="component" value="Unassembled WGS sequence"/>
</dbReference>
<accession>A0AA39MM19</accession>
<dbReference type="RefSeq" id="XP_060323082.1">
    <property type="nucleotide sequence ID" value="XM_060470410.1"/>
</dbReference>
<evidence type="ECO:0000313" key="3">
    <source>
        <dbReference type="Proteomes" id="UP001175211"/>
    </source>
</evidence>
<dbReference type="GeneID" id="85353958"/>
<gene>
    <name evidence="2" type="ORF">EV420DRAFT_1486539</name>
</gene>
<dbReference type="EMBL" id="JAUEPS010000092">
    <property type="protein sequence ID" value="KAK0438888.1"/>
    <property type="molecule type" value="Genomic_DNA"/>
</dbReference>
<dbReference type="AlphaFoldDB" id="A0AA39MM19"/>
<keyword evidence="3" id="KW-1185">Reference proteome</keyword>
<sequence>MLSRMSLLPAGIAPRPSGRAPPSRPSNLPTRPAARSCDCDHKGCHIPAAESVTKPQFAQLTKDLDEMETDNIHLQLVRAFLHFQQLSHVVCYQETQTLIRERFDLQVKLKDTATSLKKMMDKKDEVTRQLSGSLFIQEKLLTEGAGLKTRLEDAITEHQSMLENMEIFKQNELECCLCFETLIVPMINRIHTPPILSGFLWKVINVFHAVDGMIGPDTHLSASGRGAIYLIFNEVATNEPRTYRGV</sequence>
<organism evidence="2 3">
    <name type="scientific">Armillaria tabescens</name>
    <name type="common">Ringless honey mushroom</name>
    <name type="synonym">Agaricus tabescens</name>
    <dbReference type="NCBI Taxonomy" id="1929756"/>
    <lineage>
        <taxon>Eukaryota</taxon>
        <taxon>Fungi</taxon>
        <taxon>Dikarya</taxon>
        <taxon>Basidiomycota</taxon>
        <taxon>Agaricomycotina</taxon>
        <taxon>Agaricomycetes</taxon>
        <taxon>Agaricomycetidae</taxon>
        <taxon>Agaricales</taxon>
        <taxon>Marasmiineae</taxon>
        <taxon>Physalacriaceae</taxon>
        <taxon>Desarmillaria</taxon>
    </lineage>
</organism>
<proteinExistence type="predicted"/>
<feature type="compositionally biased region" description="Low complexity" evidence="1">
    <location>
        <begin position="9"/>
        <end position="21"/>
    </location>
</feature>
<evidence type="ECO:0000313" key="2">
    <source>
        <dbReference type="EMBL" id="KAK0438888.1"/>
    </source>
</evidence>
<name>A0AA39MM19_ARMTA</name>
<protein>
    <submittedName>
        <fullName evidence="2">Uncharacterized protein</fullName>
    </submittedName>
</protein>